<name>A0A2P5EH96_TREOI</name>
<dbReference type="Proteomes" id="UP000237000">
    <property type="component" value="Unassembled WGS sequence"/>
</dbReference>
<dbReference type="InterPro" id="IPR024489">
    <property type="entry name" value="Organ_specific_prot"/>
</dbReference>
<dbReference type="OrthoDB" id="1734141at2759"/>
<organism evidence="2 3">
    <name type="scientific">Trema orientale</name>
    <name type="common">Charcoal tree</name>
    <name type="synonym">Celtis orientalis</name>
    <dbReference type="NCBI Taxonomy" id="63057"/>
    <lineage>
        <taxon>Eukaryota</taxon>
        <taxon>Viridiplantae</taxon>
        <taxon>Streptophyta</taxon>
        <taxon>Embryophyta</taxon>
        <taxon>Tracheophyta</taxon>
        <taxon>Spermatophyta</taxon>
        <taxon>Magnoliopsida</taxon>
        <taxon>eudicotyledons</taxon>
        <taxon>Gunneridae</taxon>
        <taxon>Pentapetalae</taxon>
        <taxon>rosids</taxon>
        <taxon>fabids</taxon>
        <taxon>Rosales</taxon>
        <taxon>Cannabaceae</taxon>
        <taxon>Trema</taxon>
    </lineage>
</organism>
<dbReference type="Pfam" id="PF10950">
    <property type="entry name" value="Organ_specific"/>
    <property type="match status" value="1"/>
</dbReference>
<gene>
    <name evidence="2" type="ORF">TorRG33x02_193000</name>
</gene>
<protein>
    <submittedName>
        <fullName evidence="2">Organ specific protein</fullName>
    </submittedName>
</protein>
<accession>A0A2P5EH96</accession>
<keyword evidence="3" id="KW-1185">Reference proteome</keyword>
<reference evidence="3" key="1">
    <citation type="submission" date="2016-06" db="EMBL/GenBank/DDBJ databases">
        <title>Parallel loss of symbiosis genes in relatives of nitrogen-fixing non-legume Parasponia.</title>
        <authorList>
            <person name="Van Velzen R."/>
            <person name="Holmer R."/>
            <person name="Bu F."/>
            <person name="Rutten L."/>
            <person name="Van Zeijl A."/>
            <person name="Liu W."/>
            <person name="Santuari L."/>
            <person name="Cao Q."/>
            <person name="Sharma T."/>
            <person name="Shen D."/>
            <person name="Roswanjaya Y."/>
            <person name="Wardhani T."/>
            <person name="Kalhor M.S."/>
            <person name="Jansen J."/>
            <person name="Van den Hoogen J."/>
            <person name="Gungor B."/>
            <person name="Hartog M."/>
            <person name="Hontelez J."/>
            <person name="Verver J."/>
            <person name="Yang W.-C."/>
            <person name="Schijlen E."/>
            <person name="Repin R."/>
            <person name="Schilthuizen M."/>
            <person name="Schranz E."/>
            <person name="Heidstra R."/>
            <person name="Miyata K."/>
            <person name="Fedorova E."/>
            <person name="Kohlen W."/>
            <person name="Bisseling T."/>
            <person name="Smit S."/>
            <person name="Geurts R."/>
        </authorList>
    </citation>
    <scope>NUCLEOTIDE SEQUENCE [LARGE SCALE GENOMIC DNA]</scope>
    <source>
        <strain evidence="3">cv. RG33-2</strain>
    </source>
</reference>
<dbReference type="EMBL" id="JXTC01000155">
    <property type="protein sequence ID" value="PON84902.1"/>
    <property type="molecule type" value="Genomic_DNA"/>
</dbReference>
<proteinExistence type="predicted"/>
<evidence type="ECO:0000256" key="1">
    <source>
        <dbReference type="SAM" id="SignalP"/>
    </source>
</evidence>
<dbReference type="InParanoid" id="A0A2P5EH96"/>
<evidence type="ECO:0000313" key="2">
    <source>
        <dbReference type="EMBL" id="PON84902.1"/>
    </source>
</evidence>
<dbReference type="PANTHER" id="PTHR33731:SF17">
    <property type="entry name" value="ORGAN-SPECIFIC PROTEIN P4-LIKE"/>
    <property type="match status" value="1"/>
</dbReference>
<keyword evidence="1" id="KW-0732">Signal</keyword>
<evidence type="ECO:0000313" key="3">
    <source>
        <dbReference type="Proteomes" id="UP000237000"/>
    </source>
</evidence>
<comment type="caution">
    <text evidence="2">The sequence shown here is derived from an EMBL/GenBank/DDBJ whole genome shotgun (WGS) entry which is preliminary data.</text>
</comment>
<dbReference type="PANTHER" id="PTHR33731">
    <property type="entry name" value="PROTEIN, PUTATIVE-RELATED"/>
    <property type="match status" value="1"/>
</dbReference>
<dbReference type="AlphaFoldDB" id="A0A2P5EH96"/>
<sequence>MKSISAFVVLCSILLLGSLSYARKDAGDYWKSIMKNQPMPDAIKDLFHDEGLPSLPPGSAKRDRFVKDFDVRPNVIIYHSSHSQPEGVLNDHMPSVHEFQTKHHQQLQQVINKISRD</sequence>
<dbReference type="FunCoup" id="A0A2P5EH96">
    <property type="interactions" value="15"/>
</dbReference>
<feature type="signal peptide" evidence="1">
    <location>
        <begin position="1"/>
        <end position="22"/>
    </location>
</feature>
<feature type="chain" id="PRO_5015122403" evidence="1">
    <location>
        <begin position="23"/>
        <end position="117"/>
    </location>
</feature>
<dbReference type="STRING" id="63057.A0A2P5EH96"/>